<comment type="subcellular location">
    <subcellularLocation>
        <location evidence="1">Membrane</location>
        <topology evidence="1">Multi-pass membrane protein</topology>
    </subcellularLocation>
</comment>
<keyword evidence="3 8" id="KW-0812">Transmembrane</keyword>
<feature type="transmembrane region" description="Helical" evidence="8">
    <location>
        <begin position="176"/>
        <end position="196"/>
    </location>
</feature>
<dbReference type="Pfam" id="PF01529">
    <property type="entry name" value="DHHC"/>
    <property type="match status" value="1"/>
</dbReference>
<sequence length="268" mass="31928">MNLVENDNEIESKNDLSVRGASFDFQPLFLLLHLSMLLDYTFTQDTFYYTSFYSRTPYYYYIFLITYMTMLVFFTKSCSSPGFATDEVQDDKTPITDKFFCKYCNIYAPLRASHCHNCNKCILRRDHHCPWTNICIGRDNHLYFFGFSFFEFFSQTVPTVDLYFHFIRYLNTSDHYSASVVLPYIIIIMVATYGSYMSFRLAYYNIQTIYFNLTTWERARRNQISYLKIYPKGYSPFDKGLIGNIIEICTMKKKKMTWELPPIDLSMF</sequence>
<keyword evidence="4 8" id="KW-1133">Transmembrane helix</keyword>
<evidence type="ECO:0000256" key="2">
    <source>
        <dbReference type="ARBA" id="ARBA00022679"/>
    </source>
</evidence>
<feature type="transmembrane region" description="Helical" evidence="8">
    <location>
        <begin position="21"/>
        <end position="38"/>
    </location>
</feature>
<dbReference type="InterPro" id="IPR001594">
    <property type="entry name" value="Palmitoyltrfase_DHHC"/>
</dbReference>
<feature type="domain" description="Palmitoyltransferase DHHC" evidence="9">
    <location>
        <begin position="98"/>
        <end position="220"/>
    </location>
</feature>
<proteinExistence type="inferred from homology"/>
<name>A0ABR2L4R0_9EUKA</name>
<dbReference type="Proteomes" id="UP001470230">
    <property type="component" value="Unassembled WGS sequence"/>
</dbReference>
<dbReference type="PANTHER" id="PTHR22883">
    <property type="entry name" value="ZINC FINGER DHHC DOMAIN CONTAINING PROTEIN"/>
    <property type="match status" value="1"/>
</dbReference>
<accession>A0ABR2L4R0</accession>
<evidence type="ECO:0000256" key="3">
    <source>
        <dbReference type="ARBA" id="ARBA00022692"/>
    </source>
</evidence>
<protein>
    <recommendedName>
        <fullName evidence="8">Palmitoyltransferase</fullName>
        <ecNumber evidence="8">2.3.1.225</ecNumber>
    </recommendedName>
</protein>
<keyword evidence="5 8" id="KW-0472">Membrane</keyword>
<evidence type="ECO:0000256" key="7">
    <source>
        <dbReference type="ARBA" id="ARBA00038298"/>
    </source>
</evidence>
<comment type="similarity">
    <text evidence="7">Belongs to the DHHC palmitoyltransferase family. PFA5 subfamily.</text>
</comment>
<organism evidence="10 11">
    <name type="scientific">Tritrichomonas musculus</name>
    <dbReference type="NCBI Taxonomy" id="1915356"/>
    <lineage>
        <taxon>Eukaryota</taxon>
        <taxon>Metamonada</taxon>
        <taxon>Parabasalia</taxon>
        <taxon>Tritrichomonadida</taxon>
        <taxon>Tritrichomonadidae</taxon>
        <taxon>Tritrichomonas</taxon>
    </lineage>
</organism>
<evidence type="ECO:0000256" key="1">
    <source>
        <dbReference type="ARBA" id="ARBA00004141"/>
    </source>
</evidence>
<reference evidence="10 11" key="1">
    <citation type="submission" date="2024-04" db="EMBL/GenBank/DDBJ databases">
        <title>Tritrichomonas musculus Genome.</title>
        <authorList>
            <person name="Alves-Ferreira E."/>
            <person name="Grigg M."/>
            <person name="Lorenzi H."/>
            <person name="Galac M."/>
        </authorList>
    </citation>
    <scope>NUCLEOTIDE SEQUENCE [LARGE SCALE GENOMIC DNA]</scope>
    <source>
        <strain evidence="10 11">EAF2021</strain>
    </source>
</reference>
<feature type="transmembrane region" description="Helical" evidence="8">
    <location>
        <begin position="142"/>
        <end position="164"/>
    </location>
</feature>
<keyword evidence="6 8" id="KW-0012">Acyltransferase</keyword>
<evidence type="ECO:0000256" key="4">
    <source>
        <dbReference type="ARBA" id="ARBA00022989"/>
    </source>
</evidence>
<dbReference type="PANTHER" id="PTHR22883:SF23">
    <property type="entry name" value="PALMITOYLTRANSFERASE ZDHHC6"/>
    <property type="match status" value="1"/>
</dbReference>
<dbReference type="PROSITE" id="PS50216">
    <property type="entry name" value="DHHC"/>
    <property type="match status" value="1"/>
</dbReference>
<keyword evidence="11" id="KW-1185">Reference proteome</keyword>
<dbReference type="InterPro" id="IPR039859">
    <property type="entry name" value="PFA4/ZDH16/20/ERF2-like"/>
</dbReference>
<evidence type="ECO:0000259" key="9">
    <source>
        <dbReference type="Pfam" id="PF01529"/>
    </source>
</evidence>
<evidence type="ECO:0000256" key="6">
    <source>
        <dbReference type="ARBA" id="ARBA00023315"/>
    </source>
</evidence>
<dbReference type="EC" id="2.3.1.225" evidence="8"/>
<evidence type="ECO:0000313" key="10">
    <source>
        <dbReference type="EMBL" id="KAK8898324.1"/>
    </source>
</evidence>
<evidence type="ECO:0000256" key="8">
    <source>
        <dbReference type="RuleBase" id="RU079119"/>
    </source>
</evidence>
<dbReference type="EMBL" id="JAPFFF010000001">
    <property type="protein sequence ID" value="KAK8898324.1"/>
    <property type="molecule type" value="Genomic_DNA"/>
</dbReference>
<evidence type="ECO:0000256" key="5">
    <source>
        <dbReference type="ARBA" id="ARBA00023136"/>
    </source>
</evidence>
<comment type="caution">
    <text evidence="10">The sequence shown here is derived from an EMBL/GenBank/DDBJ whole genome shotgun (WGS) entry which is preliminary data.</text>
</comment>
<gene>
    <name evidence="10" type="ORF">M9Y10_000608</name>
</gene>
<keyword evidence="2 8" id="KW-0808">Transferase</keyword>
<comment type="catalytic activity">
    <reaction evidence="8">
        <text>L-cysteinyl-[protein] + hexadecanoyl-CoA = S-hexadecanoyl-L-cysteinyl-[protein] + CoA</text>
        <dbReference type="Rhea" id="RHEA:36683"/>
        <dbReference type="Rhea" id="RHEA-COMP:10131"/>
        <dbReference type="Rhea" id="RHEA-COMP:11032"/>
        <dbReference type="ChEBI" id="CHEBI:29950"/>
        <dbReference type="ChEBI" id="CHEBI:57287"/>
        <dbReference type="ChEBI" id="CHEBI:57379"/>
        <dbReference type="ChEBI" id="CHEBI:74151"/>
        <dbReference type="EC" id="2.3.1.225"/>
    </reaction>
</comment>
<evidence type="ECO:0000313" key="11">
    <source>
        <dbReference type="Proteomes" id="UP001470230"/>
    </source>
</evidence>
<comment type="domain">
    <text evidence="8">The DHHC domain is required for palmitoyltransferase activity.</text>
</comment>
<feature type="transmembrane region" description="Helical" evidence="8">
    <location>
        <begin position="58"/>
        <end position="75"/>
    </location>
</feature>